<sequence length="363" mass="43022">MKLLDFCDLNGLKIMNDCSAGDREGRFTFIGLLGASVIDYALYTLCIIKEENPELTLEVVPRTELEHLPLFIKLDWEPNRIETTKVVERTRWRWDDSAKILYKTRLDQELNKQDSTINEGIELALQNLNACINCAAIDAKLRKTTGNQTREHWFDRDYKKEKHNVRRLLYKFRRSKNVSDRVMYTRAKKNLRRLYQSKKKEREQKIWYTISTCKNTTKFWVEVKKFKQKKARKGQDIPLDEWKDHFMRVLNGRHSRVSANLYVEVDRMISKQHKFLDRDFEDSEFRKTIRQLKKRKAAGPDGIINEFYRAMSGKARTIALKIVNDIWHGEECPEEWRTGVIIPIFKSSETSDVSGYHSSKQFI</sequence>
<dbReference type="PANTHER" id="PTHR19446">
    <property type="entry name" value="REVERSE TRANSCRIPTASES"/>
    <property type="match status" value="1"/>
</dbReference>
<dbReference type="EnsemblMetazoa" id="SMAR002265-RA">
    <property type="protein sequence ID" value="SMAR002265-PA"/>
    <property type="gene ID" value="SMAR002265"/>
</dbReference>
<evidence type="ECO:0008006" key="3">
    <source>
        <dbReference type="Google" id="ProtNLM"/>
    </source>
</evidence>
<reference evidence="2" key="1">
    <citation type="submission" date="2011-05" db="EMBL/GenBank/DDBJ databases">
        <authorList>
            <person name="Richards S.R."/>
            <person name="Qu J."/>
            <person name="Jiang H."/>
            <person name="Jhangiani S.N."/>
            <person name="Agravi P."/>
            <person name="Goodspeed R."/>
            <person name="Gross S."/>
            <person name="Mandapat C."/>
            <person name="Jackson L."/>
            <person name="Mathew T."/>
            <person name="Pu L."/>
            <person name="Thornton R."/>
            <person name="Saada N."/>
            <person name="Wilczek-Boney K.B."/>
            <person name="Lee S."/>
            <person name="Kovar C."/>
            <person name="Wu Y."/>
            <person name="Scherer S.E."/>
            <person name="Worley K.C."/>
            <person name="Muzny D.M."/>
            <person name="Gibbs R."/>
        </authorList>
    </citation>
    <scope>NUCLEOTIDE SEQUENCE</scope>
    <source>
        <strain evidence="2">Brora</strain>
    </source>
</reference>
<name>T1IMQ2_STRMM</name>
<keyword evidence="2" id="KW-1185">Reference proteome</keyword>
<dbReference type="PhylomeDB" id="T1IMQ2"/>
<organism evidence="1 2">
    <name type="scientific">Strigamia maritima</name>
    <name type="common">European centipede</name>
    <name type="synonym">Geophilus maritimus</name>
    <dbReference type="NCBI Taxonomy" id="126957"/>
    <lineage>
        <taxon>Eukaryota</taxon>
        <taxon>Metazoa</taxon>
        <taxon>Ecdysozoa</taxon>
        <taxon>Arthropoda</taxon>
        <taxon>Myriapoda</taxon>
        <taxon>Chilopoda</taxon>
        <taxon>Pleurostigmophora</taxon>
        <taxon>Geophilomorpha</taxon>
        <taxon>Linotaeniidae</taxon>
        <taxon>Strigamia</taxon>
    </lineage>
</organism>
<dbReference type="OMA" id="IMNDCSA"/>
<dbReference type="eggNOG" id="ENOG502SFK8">
    <property type="taxonomic scope" value="Eukaryota"/>
</dbReference>
<dbReference type="AlphaFoldDB" id="T1IMQ2"/>
<dbReference type="Proteomes" id="UP000014500">
    <property type="component" value="Unassembled WGS sequence"/>
</dbReference>
<dbReference type="HOGENOM" id="CLU_043873_0_0_1"/>
<dbReference type="EMBL" id="JH431088">
    <property type="status" value="NOT_ANNOTATED_CDS"/>
    <property type="molecule type" value="Genomic_DNA"/>
</dbReference>
<proteinExistence type="predicted"/>
<accession>T1IMQ2</accession>
<evidence type="ECO:0000313" key="2">
    <source>
        <dbReference type="Proteomes" id="UP000014500"/>
    </source>
</evidence>
<reference evidence="1" key="2">
    <citation type="submission" date="2015-02" db="UniProtKB">
        <authorList>
            <consortium name="EnsemblMetazoa"/>
        </authorList>
    </citation>
    <scope>IDENTIFICATION</scope>
</reference>
<evidence type="ECO:0000313" key="1">
    <source>
        <dbReference type="EnsemblMetazoa" id="SMAR002265-PA"/>
    </source>
</evidence>
<protein>
    <recommendedName>
        <fullName evidence="3">Reverse transcriptase domain-containing protein</fullName>
    </recommendedName>
</protein>